<gene>
    <name evidence="1" type="ORF">NCGR_LOCUS28033</name>
</gene>
<dbReference type="OrthoDB" id="2019752at2759"/>
<dbReference type="AlphaFoldDB" id="A0A811PEE8"/>
<accession>A0A811PEE8</accession>
<sequence length="201" mass="21809">MVAVATERRDPATPVAASAGSLNAASSHRYETLAASSAAAVKLATANDSSHADWRCSSADKCLHRCSPTQLTGTCYISSILQSVSYPRMLCLYQALSKLYPLFIPKGKLFAQMGEEASLTESCLSNLGVALVDSVKKLPFDSKRSNSCNFSGASSHSMERHQYLQRGISLLKTSVTAMTTYYYNTLALDVPSNLFYFRGFC</sequence>
<reference evidence="1" key="1">
    <citation type="submission" date="2020-10" db="EMBL/GenBank/DDBJ databases">
        <authorList>
            <person name="Han B."/>
            <person name="Lu T."/>
            <person name="Zhao Q."/>
            <person name="Huang X."/>
            <person name="Zhao Y."/>
        </authorList>
    </citation>
    <scope>NUCLEOTIDE SEQUENCE</scope>
</reference>
<dbReference type="Proteomes" id="UP000604825">
    <property type="component" value="Unassembled WGS sequence"/>
</dbReference>
<evidence type="ECO:0000313" key="2">
    <source>
        <dbReference type="Proteomes" id="UP000604825"/>
    </source>
</evidence>
<dbReference type="EMBL" id="CAJGYO010000007">
    <property type="protein sequence ID" value="CAD6242598.1"/>
    <property type="molecule type" value="Genomic_DNA"/>
</dbReference>
<evidence type="ECO:0000313" key="1">
    <source>
        <dbReference type="EMBL" id="CAD6242598.1"/>
    </source>
</evidence>
<organism evidence="1 2">
    <name type="scientific">Miscanthus lutarioriparius</name>
    <dbReference type="NCBI Taxonomy" id="422564"/>
    <lineage>
        <taxon>Eukaryota</taxon>
        <taxon>Viridiplantae</taxon>
        <taxon>Streptophyta</taxon>
        <taxon>Embryophyta</taxon>
        <taxon>Tracheophyta</taxon>
        <taxon>Spermatophyta</taxon>
        <taxon>Magnoliopsida</taxon>
        <taxon>Liliopsida</taxon>
        <taxon>Poales</taxon>
        <taxon>Poaceae</taxon>
        <taxon>PACMAD clade</taxon>
        <taxon>Panicoideae</taxon>
        <taxon>Andropogonodae</taxon>
        <taxon>Andropogoneae</taxon>
        <taxon>Saccharinae</taxon>
        <taxon>Miscanthus</taxon>
    </lineage>
</organism>
<keyword evidence="2" id="KW-1185">Reference proteome</keyword>
<comment type="caution">
    <text evidence="1">The sequence shown here is derived from an EMBL/GenBank/DDBJ whole genome shotgun (WGS) entry which is preliminary data.</text>
</comment>
<proteinExistence type="predicted"/>
<protein>
    <submittedName>
        <fullName evidence="1">Uncharacterized protein</fullName>
    </submittedName>
</protein>
<name>A0A811PEE8_9POAL</name>